<evidence type="ECO:0000259" key="3">
    <source>
        <dbReference type="Pfam" id="PF01370"/>
    </source>
</evidence>
<evidence type="ECO:0000256" key="2">
    <source>
        <dbReference type="ARBA" id="ARBA00023445"/>
    </source>
</evidence>
<reference evidence="4 5" key="1">
    <citation type="journal article" date="2018" name="Sci. Rep.">
        <title>Comparative genomics provides insights into the lifestyle and reveals functional heterogeneity of dark septate endophytic fungi.</title>
        <authorList>
            <person name="Knapp D.G."/>
            <person name="Nemeth J.B."/>
            <person name="Barry K."/>
            <person name="Hainaut M."/>
            <person name="Henrissat B."/>
            <person name="Johnson J."/>
            <person name="Kuo A."/>
            <person name="Lim J.H.P."/>
            <person name="Lipzen A."/>
            <person name="Nolan M."/>
            <person name="Ohm R.A."/>
            <person name="Tamas L."/>
            <person name="Grigoriev I.V."/>
            <person name="Spatafora J.W."/>
            <person name="Nagy L.G."/>
            <person name="Kovacs G.M."/>
        </authorList>
    </citation>
    <scope>NUCLEOTIDE SEQUENCE [LARGE SCALE GENOMIC DNA]</scope>
    <source>
        <strain evidence="4 5">DSE2036</strain>
    </source>
</reference>
<accession>A0A2V1D368</accession>
<dbReference type="GO" id="GO:0016616">
    <property type="term" value="F:oxidoreductase activity, acting on the CH-OH group of donors, NAD or NADP as acceptor"/>
    <property type="evidence" value="ECO:0007669"/>
    <property type="project" value="TreeGrafter"/>
</dbReference>
<dbReference type="EMBL" id="KZ805680">
    <property type="protein sequence ID" value="PVH92471.1"/>
    <property type="molecule type" value="Genomic_DNA"/>
</dbReference>
<sequence>MAVTETIVPAGGLVLVTGVNGFIASHIANLLLKQGYAVRGSIRSLERGAWVQEAFAERHPKGTFSTIQVADVNAEAAWGKAIAGVDGIVHVAGDMSFGADPNQVITPMVNGVRNLLRTAAKEKSVKRFVFTSSNRAALNPIPGKELTVHRNLWNDSAIAGAWRPPPYEADRIWDVYAALKAQVEQEVWRFSKEENPHFVVNTILPDFVVGPIFHPKQPGSTGKWVMDFWRDPGHYEPLKNFIPQWFVDVEDTAFLHIASLTQEDVKGERLWGFADTFNFNSWVGVFRKVDPKRKWPEDDPEQGHDLTKIDTSREVELLKRFGQDGWTSFFESVKRNVLDTPAAWPA</sequence>
<dbReference type="AlphaFoldDB" id="A0A2V1D368"/>
<dbReference type="Proteomes" id="UP000244855">
    <property type="component" value="Unassembled WGS sequence"/>
</dbReference>
<dbReference type="InterPro" id="IPR001509">
    <property type="entry name" value="Epimerase_deHydtase"/>
</dbReference>
<evidence type="ECO:0000313" key="5">
    <source>
        <dbReference type="Proteomes" id="UP000244855"/>
    </source>
</evidence>
<comment type="similarity">
    <text evidence="2">Belongs to the NAD(P)-dependent epimerase/dehydratase family. Dihydroflavonol-4-reductase subfamily.</text>
</comment>
<dbReference type="InterPro" id="IPR050425">
    <property type="entry name" value="NAD(P)_dehydrat-like"/>
</dbReference>
<proteinExistence type="inferred from homology"/>
<dbReference type="PANTHER" id="PTHR10366:SF562">
    <property type="entry name" value="ALDEHYDE REDUCTASE II (AFU_ORTHOLOGUE AFUA_1G11360)"/>
    <property type="match status" value="1"/>
</dbReference>
<dbReference type="PANTHER" id="PTHR10366">
    <property type="entry name" value="NAD DEPENDENT EPIMERASE/DEHYDRATASE"/>
    <property type="match status" value="1"/>
</dbReference>
<dbReference type="FunFam" id="3.40.50.720:FF:000426">
    <property type="entry name" value="Aldehyde reductase 2"/>
    <property type="match status" value="1"/>
</dbReference>
<name>A0A2V1D368_9PLEO</name>
<organism evidence="4 5">
    <name type="scientific">Periconia macrospinosa</name>
    <dbReference type="NCBI Taxonomy" id="97972"/>
    <lineage>
        <taxon>Eukaryota</taxon>
        <taxon>Fungi</taxon>
        <taxon>Dikarya</taxon>
        <taxon>Ascomycota</taxon>
        <taxon>Pezizomycotina</taxon>
        <taxon>Dothideomycetes</taxon>
        <taxon>Pleosporomycetidae</taxon>
        <taxon>Pleosporales</taxon>
        <taxon>Massarineae</taxon>
        <taxon>Periconiaceae</taxon>
        <taxon>Periconia</taxon>
    </lineage>
</organism>
<evidence type="ECO:0000313" key="4">
    <source>
        <dbReference type="EMBL" id="PVH92471.1"/>
    </source>
</evidence>
<keyword evidence="1" id="KW-0560">Oxidoreductase</keyword>
<keyword evidence="5" id="KW-1185">Reference proteome</keyword>
<evidence type="ECO:0000256" key="1">
    <source>
        <dbReference type="ARBA" id="ARBA00023002"/>
    </source>
</evidence>
<gene>
    <name evidence="4" type="ORF">DM02DRAFT_575703</name>
</gene>
<dbReference type="Gene3D" id="3.40.50.720">
    <property type="entry name" value="NAD(P)-binding Rossmann-like Domain"/>
    <property type="match status" value="1"/>
</dbReference>
<dbReference type="STRING" id="97972.A0A2V1D368"/>
<dbReference type="SUPFAM" id="SSF51735">
    <property type="entry name" value="NAD(P)-binding Rossmann-fold domains"/>
    <property type="match status" value="1"/>
</dbReference>
<dbReference type="Pfam" id="PF01370">
    <property type="entry name" value="Epimerase"/>
    <property type="match status" value="1"/>
</dbReference>
<dbReference type="OrthoDB" id="2735536at2759"/>
<protein>
    <submittedName>
        <fullName evidence="4">NAD(P)-binding protein</fullName>
    </submittedName>
</protein>
<dbReference type="InterPro" id="IPR036291">
    <property type="entry name" value="NAD(P)-bd_dom_sf"/>
</dbReference>
<feature type="domain" description="NAD-dependent epimerase/dehydratase" evidence="3">
    <location>
        <begin position="14"/>
        <end position="137"/>
    </location>
</feature>